<dbReference type="PANTHER" id="PTHR46264">
    <property type="entry name" value="TYROSINE-TRNA LIGASE"/>
    <property type="match status" value="1"/>
</dbReference>
<evidence type="ECO:0000256" key="4">
    <source>
        <dbReference type="ARBA" id="ARBA00022490"/>
    </source>
</evidence>
<dbReference type="GO" id="GO:0004830">
    <property type="term" value="F:tryptophan-tRNA ligase activity"/>
    <property type="evidence" value="ECO:0007669"/>
    <property type="project" value="UniProtKB-EC"/>
</dbReference>
<evidence type="ECO:0000256" key="1">
    <source>
        <dbReference type="ARBA" id="ARBA00005594"/>
    </source>
</evidence>
<reference evidence="13 14" key="1">
    <citation type="journal article" date="2016" name="Nat. Commun.">
        <title>Thousands of microbial genomes shed light on interconnected biogeochemical processes in an aquifer system.</title>
        <authorList>
            <person name="Anantharaman K."/>
            <person name="Brown C.T."/>
            <person name="Hug L.A."/>
            <person name="Sharon I."/>
            <person name="Castelle C.J."/>
            <person name="Probst A.J."/>
            <person name="Thomas B.C."/>
            <person name="Singh A."/>
            <person name="Wilkins M.J."/>
            <person name="Karaoz U."/>
            <person name="Brodie E.L."/>
            <person name="Williams K.H."/>
            <person name="Hubbard S.S."/>
            <person name="Banfield J.F."/>
        </authorList>
    </citation>
    <scope>NUCLEOTIDE SEQUENCE [LARGE SCALE GENOMIC DNA]</scope>
</reference>
<dbReference type="PRINTS" id="PR01039">
    <property type="entry name" value="TRNASYNTHTRP"/>
</dbReference>
<dbReference type="PANTHER" id="PTHR46264:SF4">
    <property type="entry name" value="TYROSINE--TRNA LIGASE, CYTOPLASMIC"/>
    <property type="match status" value="1"/>
</dbReference>
<keyword evidence="9 12" id="KW-0030">Aminoacyl-tRNA synthetase</keyword>
<evidence type="ECO:0000313" key="13">
    <source>
        <dbReference type="EMBL" id="OGE28758.1"/>
    </source>
</evidence>
<evidence type="ECO:0000256" key="12">
    <source>
        <dbReference type="RuleBase" id="RU363036"/>
    </source>
</evidence>
<dbReference type="InterPro" id="IPR023678">
    <property type="entry name" value="Tyr-tRNA-ligase_4"/>
</dbReference>
<evidence type="ECO:0000313" key="14">
    <source>
        <dbReference type="Proteomes" id="UP000177555"/>
    </source>
</evidence>
<evidence type="ECO:0000256" key="5">
    <source>
        <dbReference type="ARBA" id="ARBA00022598"/>
    </source>
</evidence>
<dbReference type="InterPro" id="IPR002305">
    <property type="entry name" value="aa-tRNA-synth_Ic"/>
</dbReference>
<keyword evidence="4" id="KW-0963">Cytoplasm</keyword>
<comment type="similarity">
    <text evidence="1 12">Belongs to the class-I aminoacyl-tRNA synthetase family.</text>
</comment>
<evidence type="ECO:0000256" key="9">
    <source>
        <dbReference type="ARBA" id="ARBA00023146"/>
    </source>
</evidence>
<dbReference type="InterPro" id="IPR023617">
    <property type="entry name" value="Tyr-tRNA-ligase_arc/euk-type"/>
</dbReference>
<keyword evidence="6 12" id="KW-0547">Nucleotide-binding</keyword>
<comment type="catalytic activity">
    <reaction evidence="11">
        <text>tRNA(Tyr) + L-tyrosine + ATP = L-tyrosyl-tRNA(Tyr) + AMP + diphosphate + H(+)</text>
        <dbReference type="Rhea" id="RHEA:10220"/>
        <dbReference type="Rhea" id="RHEA-COMP:9706"/>
        <dbReference type="Rhea" id="RHEA-COMP:9707"/>
        <dbReference type="ChEBI" id="CHEBI:15378"/>
        <dbReference type="ChEBI" id="CHEBI:30616"/>
        <dbReference type="ChEBI" id="CHEBI:33019"/>
        <dbReference type="ChEBI" id="CHEBI:58315"/>
        <dbReference type="ChEBI" id="CHEBI:78442"/>
        <dbReference type="ChEBI" id="CHEBI:78536"/>
        <dbReference type="ChEBI" id="CHEBI:456215"/>
        <dbReference type="EC" id="6.1.1.1"/>
    </reaction>
</comment>
<dbReference type="Pfam" id="PF00579">
    <property type="entry name" value="tRNA-synt_1b"/>
    <property type="match status" value="1"/>
</dbReference>
<dbReference type="NCBIfam" id="NF006330">
    <property type="entry name" value="PRK08560.1"/>
    <property type="match status" value="1"/>
</dbReference>
<dbReference type="InterPro" id="IPR014729">
    <property type="entry name" value="Rossmann-like_a/b/a_fold"/>
</dbReference>
<dbReference type="InterPro" id="IPR002306">
    <property type="entry name" value="Trp-tRNA-ligase"/>
</dbReference>
<organism evidence="13 14">
    <name type="scientific">Candidatus Daviesbacteria bacterium RIFCSPHIGHO2_01_FULL_40_11</name>
    <dbReference type="NCBI Taxonomy" id="1797762"/>
    <lineage>
        <taxon>Bacteria</taxon>
        <taxon>Candidatus Daviesiibacteriota</taxon>
    </lineage>
</organism>
<evidence type="ECO:0000256" key="7">
    <source>
        <dbReference type="ARBA" id="ARBA00022840"/>
    </source>
</evidence>
<dbReference type="Gene3D" id="3.40.50.620">
    <property type="entry name" value="HUPs"/>
    <property type="match status" value="1"/>
</dbReference>
<dbReference type="SUPFAM" id="SSF52374">
    <property type="entry name" value="Nucleotidylyl transferase"/>
    <property type="match status" value="1"/>
</dbReference>
<accession>A0A1F5JJM2</accession>
<evidence type="ECO:0000256" key="3">
    <source>
        <dbReference type="ARBA" id="ARBA00013161"/>
    </source>
</evidence>
<keyword evidence="7 12" id="KW-0067">ATP-binding</keyword>
<dbReference type="GO" id="GO:0006437">
    <property type="term" value="P:tyrosyl-tRNA aminoacylation"/>
    <property type="evidence" value="ECO:0007669"/>
    <property type="project" value="InterPro"/>
</dbReference>
<keyword evidence="5 12" id="KW-0436">Ligase</keyword>
<evidence type="ECO:0000256" key="2">
    <source>
        <dbReference type="ARBA" id="ARBA00013160"/>
    </source>
</evidence>
<proteinExistence type="inferred from homology"/>
<evidence type="ECO:0000256" key="6">
    <source>
        <dbReference type="ARBA" id="ARBA00022741"/>
    </source>
</evidence>
<dbReference type="EC" id="6.1.1.2" evidence="3"/>
<dbReference type="Proteomes" id="UP000177555">
    <property type="component" value="Unassembled WGS sequence"/>
</dbReference>
<dbReference type="GO" id="GO:0006436">
    <property type="term" value="P:tryptophanyl-tRNA aminoacylation"/>
    <property type="evidence" value="ECO:0007669"/>
    <property type="project" value="InterPro"/>
</dbReference>
<dbReference type="EC" id="6.1.1.1" evidence="2"/>
<evidence type="ECO:0000256" key="10">
    <source>
        <dbReference type="ARBA" id="ARBA00033323"/>
    </source>
</evidence>
<keyword evidence="8 12" id="KW-0648">Protein biosynthesis</keyword>
<dbReference type="GO" id="GO:0005737">
    <property type="term" value="C:cytoplasm"/>
    <property type="evidence" value="ECO:0007669"/>
    <property type="project" value="InterPro"/>
</dbReference>
<dbReference type="AlphaFoldDB" id="A0A1F5JJM2"/>
<comment type="caution">
    <text evidence="13">The sequence shown here is derived from an EMBL/GenBank/DDBJ whole genome shotgun (WGS) entry which is preliminary data.</text>
</comment>
<dbReference type="GO" id="GO:0005524">
    <property type="term" value="F:ATP binding"/>
    <property type="evidence" value="ECO:0007669"/>
    <property type="project" value="UniProtKB-KW"/>
</dbReference>
<dbReference type="Gene3D" id="1.10.240.10">
    <property type="entry name" value="Tyrosyl-Transfer RNA Synthetase"/>
    <property type="match status" value="1"/>
</dbReference>
<dbReference type="PIRSF" id="PIRSF006588">
    <property type="entry name" value="TyrRS_arch_euk"/>
    <property type="match status" value="1"/>
</dbReference>
<dbReference type="GO" id="GO:0004831">
    <property type="term" value="F:tyrosine-tRNA ligase activity"/>
    <property type="evidence" value="ECO:0007669"/>
    <property type="project" value="UniProtKB-EC"/>
</dbReference>
<dbReference type="EMBL" id="MFCP01000016">
    <property type="protein sequence ID" value="OGE28758.1"/>
    <property type="molecule type" value="Genomic_DNA"/>
</dbReference>
<dbReference type="HAMAP" id="MF_02009">
    <property type="entry name" value="Tyr_tRNA_synth_type4"/>
    <property type="match status" value="1"/>
</dbReference>
<protein>
    <recommendedName>
        <fullName evidence="10">Tyrosyl-tRNA synthetase</fullName>
        <ecNumber evidence="2">6.1.1.1</ecNumber>
        <ecNumber evidence="3">6.1.1.2</ecNumber>
    </recommendedName>
</protein>
<evidence type="ECO:0000256" key="11">
    <source>
        <dbReference type="ARBA" id="ARBA00048248"/>
    </source>
</evidence>
<name>A0A1F5JJM2_9BACT</name>
<sequence>MITEEKINLITRNLEEVLTEEELKALVESNQPLKHYQGFEISGKVHLGTGFASMLKIKDLQEAGVKTTILLADWHTWLNKKLDGTLETATKMARDYFEEGLKAAALCVGADPEKIEFVLGSELYEKLGNEYWASVVKVSKATTIPRMLRSTTIMGRNAAEVSDAAMLIYPAMQSADIFALEVNIAHAGTDQRNVHVVARDAAKDLDKQKPIAIHHHLLLGLSSVTQEMEAVLKATRDKGHENTRELLVESLKMSKSKPDSAVFITDAPEEIERKVSNAFCPEGEVEYNPILDWTKYLIFYDQNSSLTVKRDPKWGGDLTYTSYEDLEKDYAEKKLHPMDLKNAVAEWLIVKLEPARKFFEEPSRKAALEKIEKLTQK</sequence>
<dbReference type="InterPro" id="IPR050489">
    <property type="entry name" value="Tyr-tRNA_synthase"/>
</dbReference>
<evidence type="ECO:0000256" key="8">
    <source>
        <dbReference type="ARBA" id="ARBA00022917"/>
    </source>
</evidence>
<gene>
    <name evidence="13" type="ORF">A2867_04735</name>
</gene>